<dbReference type="EMBL" id="FXWH01000001">
    <property type="protein sequence ID" value="SMQ64284.1"/>
    <property type="molecule type" value="Genomic_DNA"/>
</dbReference>
<dbReference type="OrthoDB" id="9807606at2"/>
<sequence length="260" mass="27943">MTEFTTLDIAENGVARLTMNRPDVHNAFNDAMIAELLQKLAQVDQHPRARVLVLQANGKSFSAGADLNWMRSMAEKDRAENVADASQLSLLMQRLDELSKPTFCLVQGAAFGGAVGLAACCDIALATPRASFCLSEVKIGLIPAVISPYVIRAMGVRQARRYMLTAERFDAETARACGLIHTVADDLEEALAPLLDAILANGPAALQACKTLIAQVGLQPITATVRQTTIEHIADIRVSAEGQEGLAAFLEKRSANWSRG</sequence>
<dbReference type="SUPFAM" id="SSF52096">
    <property type="entry name" value="ClpP/crotonase"/>
    <property type="match status" value="1"/>
</dbReference>
<dbReference type="InterPro" id="IPR014748">
    <property type="entry name" value="Enoyl-CoA_hydra_C"/>
</dbReference>
<comment type="similarity">
    <text evidence="1">Belongs to the enoyl-CoA hydratase/isomerase family.</text>
</comment>
<proteinExistence type="inferred from homology"/>
<accession>A0A1Y6ENP5</accession>
<dbReference type="InterPro" id="IPR029045">
    <property type="entry name" value="ClpP/crotonase-like_dom_sf"/>
</dbReference>
<dbReference type="PANTHER" id="PTHR42964">
    <property type="entry name" value="ENOYL-COA HYDRATASE"/>
    <property type="match status" value="1"/>
</dbReference>
<dbReference type="AlphaFoldDB" id="A0A1Y6ENP5"/>
<reference evidence="3" key="1">
    <citation type="submission" date="2017-04" db="EMBL/GenBank/DDBJ databases">
        <authorList>
            <person name="Varghese N."/>
            <person name="Submissions S."/>
        </authorList>
    </citation>
    <scope>NUCLEOTIDE SEQUENCE [LARGE SCALE GENOMIC DNA]</scope>
</reference>
<dbReference type="Gene3D" id="3.90.226.10">
    <property type="entry name" value="2-enoyl-CoA Hydratase, Chain A, domain 1"/>
    <property type="match status" value="1"/>
</dbReference>
<gene>
    <name evidence="2" type="ORF">SAMN06297229_0993</name>
</gene>
<dbReference type="GO" id="GO:0003824">
    <property type="term" value="F:catalytic activity"/>
    <property type="evidence" value="ECO:0007669"/>
    <property type="project" value="UniProtKB-ARBA"/>
</dbReference>
<dbReference type="CDD" id="cd06558">
    <property type="entry name" value="crotonase-like"/>
    <property type="match status" value="1"/>
</dbReference>
<dbReference type="PANTHER" id="PTHR42964:SF1">
    <property type="entry name" value="POLYKETIDE BIOSYNTHESIS ENOYL-COA HYDRATASE PKSH-RELATED"/>
    <property type="match status" value="1"/>
</dbReference>
<dbReference type="Gene3D" id="1.10.12.10">
    <property type="entry name" value="Lyase 2-enoyl-coa Hydratase, Chain A, domain 2"/>
    <property type="match status" value="1"/>
</dbReference>
<dbReference type="GO" id="GO:0008300">
    <property type="term" value="P:isoprenoid catabolic process"/>
    <property type="evidence" value="ECO:0007669"/>
    <property type="project" value="TreeGrafter"/>
</dbReference>
<dbReference type="InterPro" id="IPR001753">
    <property type="entry name" value="Enoyl-CoA_hydra/iso"/>
</dbReference>
<evidence type="ECO:0000256" key="1">
    <source>
        <dbReference type="ARBA" id="ARBA00005254"/>
    </source>
</evidence>
<name>A0A1Y6ENP5_9GAMM</name>
<organism evidence="2 3">
    <name type="scientific">Pseudidiomarina planktonica</name>
    <dbReference type="NCBI Taxonomy" id="1323738"/>
    <lineage>
        <taxon>Bacteria</taxon>
        <taxon>Pseudomonadati</taxon>
        <taxon>Pseudomonadota</taxon>
        <taxon>Gammaproteobacteria</taxon>
        <taxon>Alteromonadales</taxon>
        <taxon>Idiomarinaceae</taxon>
        <taxon>Pseudidiomarina</taxon>
    </lineage>
</organism>
<dbReference type="RefSeq" id="WP_086434116.1">
    <property type="nucleotide sequence ID" value="NZ_FXWH01000001.1"/>
</dbReference>
<dbReference type="InterPro" id="IPR051683">
    <property type="entry name" value="Enoyl-CoA_Hydratase/Isomerase"/>
</dbReference>
<evidence type="ECO:0000313" key="3">
    <source>
        <dbReference type="Proteomes" id="UP000194450"/>
    </source>
</evidence>
<dbReference type="Pfam" id="PF00378">
    <property type="entry name" value="ECH_1"/>
    <property type="match status" value="1"/>
</dbReference>
<protein>
    <submittedName>
        <fullName evidence="2">Methylglutaconyl-CoA hydratase</fullName>
    </submittedName>
</protein>
<keyword evidence="3" id="KW-1185">Reference proteome</keyword>
<evidence type="ECO:0000313" key="2">
    <source>
        <dbReference type="EMBL" id="SMQ64284.1"/>
    </source>
</evidence>
<dbReference type="Proteomes" id="UP000194450">
    <property type="component" value="Unassembled WGS sequence"/>
</dbReference>